<sequence>MSSAGGPPQRGGGRGRGNNDRGRGQGAGRGDRGGRGRGENYRGGGRGSHMDLPFRAGPADSGRGGGGFRGRGGRGGGGRGGGHFDQGPPIYSPQGGIPAPNTKVAQTENAVATALVKKPKSIGYPERPGYGTQGRQIQLFANYFELKSVGKGLFRYNIDIDGGSSRKSPGTKKAKQIVRLLLEEHFPELRRSIVSDYRSTLISHLKILDQEQEPVTFDVRYRGDYEEEYPEKPEVYRVICQFTGRLYPADLLNFLTSSDAAAMFESKADILQALNIAVGHHPKSSTDIASIGANKHYAINDAMAEKINLGAGLEALRGYFVSVRASTARLLVNIQVKYIACYQDGPLNQVIGEFRRSSGPEINSLRKFISKLRVRVTHIERRNKKGQLIPRMKTIIDLATLHDGRSLANPPRVSKIGAGPKELYFFLDSPGQPSQQTAPAGAKGKKGKKPAKVGPEPSGRYVTIAEFFQQNYNVLVDPNLPVVNVGTRDQPSYLPVEVCSVEPGQAAKAKLSPNQTREMLKFAVRSPAQNAMSIVTRGTQTLGLGDSGNPSLVDFGIQANPSLITVPGRVLAPPNVFYKDNKLNQKQIAPIGGSWNMKSIRFSTPTKLPTWTWILIATPGPRQHFDSPDDLNDCLKQFTAKLNEVGVVAQLPKAGSRVVLDRRTYEEDINAAIATLMSQHKPALILTILPLNDTEIYNCVKQACDLRHGVRNINVLAERFKERKEQYFANVGLKFNLKLGGINQIVKPKELGLVGEGKSMLIGIDVTHPSPGSADGAPSVAGMVASIDASLGQWPAEIRVQTKSRNEMVEDLDSMLKAHLRRWAKTHKNTFPENIIVYRDGVSEGQYELVTQKELPLLKSACRDIYPASDTAKNLPRFSIIIVGKRHHTRFYPTRQEDSDRSNNPLNGTVVDRGITEVRNWDFYLQAHTALKGTARPAHYFTVWDEIFLKLKPSPPSQNTADMLEAITHHMCYLFGRATKAVSICPPAYYADLVCTRARCYLSRAFDPITPSGSVITGGGQGLRVDDSDVRIHPNVVDTMFYI</sequence>
<organism evidence="3 4">
    <name type="scientific">Aspergillus cavernicola</name>
    <dbReference type="NCBI Taxonomy" id="176166"/>
    <lineage>
        <taxon>Eukaryota</taxon>
        <taxon>Fungi</taxon>
        <taxon>Dikarya</taxon>
        <taxon>Ascomycota</taxon>
        <taxon>Pezizomycotina</taxon>
        <taxon>Eurotiomycetes</taxon>
        <taxon>Eurotiomycetidae</taxon>
        <taxon>Eurotiales</taxon>
        <taxon>Aspergillaceae</taxon>
        <taxon>Aspergillus</taxon>
        <taxon>Aspergillus subgen. Nidulantes</taxon>
    </lineage>
</organism>
<dbReference type="InterPro" id="IPR032472">
    <property type="entry name" value="ArgoL2"/>
</dbReference>
<dbReference type="InterPro" id="IPR003100">
    <property type="entry name" value="PAZ_dom"/>
</dbReference>
<dbReference type="InterPro" id="IPR036085">
    <property type="entry name" value="PAZ_dom_sf"/>
</dbReference>
<dbReference type="Pfam" id="PF16488">
    <property type="entry name" value="ArgoL2"/>
    <property type="match status" value="1"/>
</dbReference>
<evidence type="ECO:0000313" key="3">
    <source>
        <dbReference type="EMBL" id="KAL2831778.1"/>
    </source>
</evidence>
<dbReference type="EMBL" id="JBFXLS010000008">
    <property type="protein sequence ID" value="KAL2831778.1"/>
    <property type="molecule type" value="Genomic_DNA"/>
</dbReference>
<dbReference type="Pfam" id="PF02170">
    <property type="entry name" value="PAZ"/>
    <property type="match status" value="1"/>
</dbReference>
<dbReference type="InterPro" id="IPR036397">
    <property type="entry name" value="RNaseH_sf"/>
</dbReference>
<dbReference type="InterPro" id="IPR003165">
    <property type="entry name" value="Piwi"/>
</dbReference>
<protein>
    <submittedName>
        <fullName evidence="3">Ribonuclease H-like domain-containing protein</fullName>
    </submittedName>
</protein>
<dbReference type="InterPro" id="IPR014811">
    <property type="entry name" value="ArgoL1"/>
</dbReference>
<dbReference type="Gene3D" id="2.170.260.10">
    <property type="entry name" value="paz domain"/>
    <property type="match status" value="1"/>
</dbReference>
<dbReference type="PROSITE" id="PS50822">
    <property type="entry name" value="PIWI"/>
    <property type="match status" value="1"/>
</dbReference>
<dbReference type="Pfam" id="PF16486">
    <property type="entry name" value="ArgoN"/>
    <property type="match status" value="1"/>
</dbReference>
<dbReference type="InterPro" id="IPR012337">
    <property type="entry name" value="RNaseH-like_sf"/>
</dbReference>
<evidence type="ECO:0000313" key="4">
    <source>
        <dbReference type="Proteomes" id="UP001610335"/>
    </source>
</evidence>
<evidence type="ECO:0000256" key="1">
    <source>
        <dbReference type="SAM" id="MobiDB-lite"/>
    </source>
</evidence>
<dbReference type="SMART" id="SM01163">
    <property type="entry name" value="DUF1785"/>
    <property type="match status" value="1"/>
</dbReference>
<dbReference type="CDD" id="cd02846">
    <property type="entry name" value="PAZ_argonaute_like"/>
    <property type="match status" value="1"/>
</dbReference>
<feature type="domain" description="Piwi" evidence="2">
    <location>
        <begin position="684"/>
        <end position="1003"/>
    </location>
</feature>
<name>A0ABR4IY74_9EURO</name>
<dbReference type="SMART" id="SM00950">
    <property type="entry name" value="Piwi"/>
    <property type="match status" value="1"/>
</dbReference>
<dbReference type="PANTHER" id="PTHR22891">
    <property type="entry name" value="EUKARYOTIC TRANSLATION INITIATION FACTOR 2C"/>
    <property type="match status" value="1"/>
</dbReference>
<gene>
    <name evidence="3" type="ORF">BDW59DRAFT_125005</name>
</gene>
<feature type="region of interest" description="Disordered" evidence="1">
    <location>
        <begin position="1"/>
        <end position="89"/>
    </location>
</feature>
<dbReference type="Gene3D" id="3.40.50.2300">
    <property type="match status" value="1"/>
</dbReference>
<dbReference type="SUPFAM" id="SSF53098">
    <property type="entry name" value="Ribonuclease H-like"/>
    <property type="match status" value="1"/>
</dbReference>
<reference evidence="3 4" key="1">
    <citation type="submission" date="2024-07" db="EMBL/GenBank/DDBJ databases">
        <title>Section-level genome sequencing and comparative genomics of Aspergillus sections Usti and Cavernicolus.</title>
        <authorList>
            <consortium name="Lawrence Berkeley National Laboratory"/>
            <person name="Nybo J.L."/>
            <person name="Vesth T.C."/>
            <person name="Theobald S."/>
            <person name="Frisvad J.C."/>
            <person name="Larsen T.O."/>
            <person name="Kjaerboelling I."/>
            <person name="Rothschild-Mancinelli K."/>
            <person name="Lyhne E.K."/>
            <person name="Kogle M.E."/>
            <person name="Barry K."/>
            <person name="Clum A."/>
            <person name="Na H."/>
            <person name="Ledsgaard L."/>
            <person name="Lin J."/>
            <person name="Lipzen A."/>
            <person name="Kuo A."/>
            <person name="Riley R."/>
            <person name="Mondo S."/>
            <person name="LaButti K."/>
            <person name="Haridas S."/>
            <person name="Pangalinan J."/>
            <person name="Salamov A.A."/>
            <person name="Simmons B.A."/>
            <person name="Magnuson J.K."/>
            <person name="Chen J."/>
            <person name="Drula E."/>
            <person name="Henrissat B."/>
            <person name="Wiebenga A."/>
            <person name="Lubbers R.J."/>
            <person name="Gomes A.C."/>
            <person name="Makela M.R."/>
            <person name="Stajich J."/>
            <person name="Grigoriev I.V."/>
            <person name="Mortensen U.H."/>
            <person name="De vries R.P."/>
            <person name="Baker S.E."/>
            <person name="Andersen M.R."/>
        </authorList>
    </citation>
    <scope>NUCLEOTIDE SEQUENCE [LARGE SCALE GENOMIC DNA]</scope>
    <source>
        <strain evidence="3 4">CBS 600.67</strain>
    </source>
</reference>
<dbReference type="CDD" id="cd04657">
    <property type="entry name" value="Piwi_ago-like"/>
    <property type="match status" value="1"/>
</dbReference>
<accession>A0ABR4IY74</accession>
<dbReference type="InterPro" id="IPR032474">
    <property type="entry name" value="Argonaute_N"/>
</dbReference>
<feature type="region of interest" description="Disordered" evidence="1">
    <location>
        <begin position="429"/>
        <end position="456"/>
    </location>
</feature>
<dbReference type="InterPro" id="IPR045246">
    <property type="entry name" value="Piwi_ago-like"/>
</dbReference>
<evidence type="ECO:0000259" key="2">
    <source>
        <dbReference type="PROSITE" id="PS50822"/>
    </source>
</evidence>
<feature type="compositionally biased region" description="Basic and acidic residues" evidence="1">
    <location>
        <begin position="17"/>
        <end position="40"/>
    </location>
</feature>
<dbReference type="Pfam" id="PF02171">
    <property type="entry name" value="Piwi"/>
    <property type="match status" value="1"/>
</dbReference>
<proteinExistence type="predicted"/>
<keyword evidence="4" id="KW-1185">Reference proteome</keyword>
<dbReference type="SUPFAM" id="SSF101690">
    <property type="entry name" value="PAZ domain"/>
    <property type="match status" value="1"/>
</dbReference>
<comment type="caution">
    <text evidence="3">The sequence shown here is derived from an EMBL/GenBank/DDBJ whole genome shotgun (WGS) entry which is preliminary data.</text>
</comment>
<dbReference type="Gene3D" id="3.30.420.10">
    <property type="entry name" value="Ribonuclease H-like superfamily/Ribonuclease H"/>
    <property type="match status" value="1"/>
</dbReference>
<feature type="compositionally biased region" description="Gly residues" evidence="1">
    <location>
        <begin position="62"/>
        <end position="84"/>
    </location>
</feature>
<dbReference type="Pfam" id="PF08699">
    <property type="entry name" value="ArgoL1"/>
    <property type="match status" value="1"/>
</dbReference>
<dbReference type="Proteomes" id="UP001610335">
    <property type="component" value="Unassembled WGS sequence"/>
</dbReference>